<evidence type="ECO:0000313" key="2">
    <source>
        <dbReference type="Proteomes" id="UP000240638"/>
    </source>
</evidence>
<organism evidence="1 2">
    <name type="scientific">Trinickia symbiotica</name>
    <dbReference type="NCBI Taxonomy" id="863227"/>
    <lineage>
        <taxon>Bacteria</taxon>
        <taxon>Pseudomonadati</taxon>
        <taxon>Pseudomonadota</taxon>
        <taxon>Betaproteobacteria</taxon>
        <taxon>Burkholderiales</taxon>
        <taxon>Burkholderiaceae</taxon>
        <taxon>Trinickia</taxon>
    </lineage>
</organism>
<dbReference type="Proteomes" id="UP000240638">
    <property type="component" value="Unassembled WGS sequence"/>
</dbReference>
<gene>
    <name evidence="1" type="ORF">C9I57_28160</name>
</gene>
<evidence type="ECO:0000313" key="1">
    <source>
        <dbReference type="EMBL" id="PTB17390.1"/>
    </source>
</evidence>
<accession>A0A2T3XLJ7</accession>
<dbReference type="EMBL" id="PYUC01000019">
    <property type="protein sequence ID" value="PTB17390.1"/>
    <property type="molecule type" value="Genomic_DNA"/>
</dbReference>
<protein>
    <submittedName>
        <fullName evidence="1">Uncharacterized protein</fullName>
    </submittedName>
</protein>
<reference evidence="1 2" key="1">
    <citation type="submission" date="2018-03" db="EMBL/GenBank/DDBJ databases">
        <title>Whole genome analyses suggest that Burkholderia sensu lato contains two further novel genera in the rhizoxinica-symbiotica group Mycetohabitans gen. nov., and Trinickia gen. nov.: implications for the evolution of diazotrophy and nodulation in the Burkholderiaceae.</title>
        <authorList>
            <person name="Estrada De Los Santos P."/>
            <person name="Palmer M."/>
            <person name="Chavez-Ramirez B."/>
            <person name="Steenkamp E.T."/>
            <person name="Hirsch A.M."/>
            <person name="Manyaka P."/>
            <person name="Maluk M."/>
            <person name="Lafos M."/>
            <person name="Crook M."/>
            <person name="Gross E."/>
            <person name="Simon M.F."/>
            <person name="Bueno Dos Reis Junior F."/>
            <person name="Poole P.S."/>
            <person name="Venter S.N."/>
            <person name="James E.K."/>
        </authorList>
    </citation>
    <scope>NUCLEOTIDE SEQUENCE [LARGE SCALE GENOMIC DNA]</scope>
    <source>
        <strain evidence="1 2">JPY-366</strain>
    </source>
</reference>
<dbReference type="AlphaFoldDB" id="A0A2T3XLJ7"/>
<comment type="caution">
    <text evidence="1">The sequence shown here is derived from an EMBL/GenBank/DDBJ whole genome shotgun (WGS) entry which is preliminary data.</text>
</comment>
<sequence length="1236" mass="139215">MKRPGPLSFENAVEGVKTLFSRYSPEEVCVAIGVWELWLPNVSAQVKQSLAWRCLLAMNASDFSGQQTLANYGEFKQFCTLLNSSFPSFATLEDFVPIPDWRSVKSPIGGSEAPWIFYGGLIERPADFIEAFRLSTGGLQQPLADMDWVLRLQNFISSSIEPSVVGDADNIEPGHVETPDEGFWRVCRSVLEDCVTNIPGTLADDFKFTLGHEPIPLTADEFYDAVQGGSPVPCIWVEISGKTYPVFIRNAYVVVLEHWAKRTQREQAREGDPNGVHRRVGLFLAERFRRGTVVPGPLNVVSQEALLSHRIAAVLLDDSLTFVIAIQPDEVARLPDFERELFEFTQQGREWALLREGQTRPFQLRKSDGATNGSDIKITAVIESHATGFAGVPLPETQARVVWLPDFVTLYDSLESLDEASRFWTYVDANVRSLGPFSRSVPDIFAAFKDTHGVLVDGAVQPNLLVLDPHWGSRYRYTQLEKRWKDAPPVFPSDRTSAWSVERTHSGLYRLESKTLPELAYGARIGECMLYFVASLGQRPEKLDDGRLLAIFAECAADSAAQRITLLDALPLFKCHRIAVTCEVNPEAPASLGGVPGETAALPLLCEWRLENAGGRTIALRVKVNVARLQASLGNPTDARFEVACLIECLKGIAAMVGETLSDEVCDALNETAARAPRFIVETMVRDIDVPDAFDALIPEAEQYKVARRELAFTFQRMEAQPGRYMLADAKPLIDAARDQYRAHVHQRLMSFDRDTLLRMAVEEYDHLATQYRQDYRRIKQSLKHETDYDRQGALAEKYEEFSTNGRNYRYLIEATVSAPSAGSEHPDSAGLSGLLAHVDWLFVLYGASDALHNDVAVAGLELDDMYVPHVFYSDEREVEETAFRREIAESQLVLNRTAQDEVAIDVQSTAGLDAVDEAFERDIGFTFRQMTTALRVLSQWASANDLAKLAFRYEATADELSEVLKRFIEAVDHPRAHRIIAFLTLDPREVRMLLGKTVHESDVPVWEHTKRSARLNLRPLIALSDGRFTWGASAAERSSRAWVNAIINGYLPADFPWVETKKAVQKIKNYLEKGLEKRAAEICARTTKFVAPGIDFMRRFPSNGFADVGDFDVLAYWPETNTWLSVECKYNQPPFCLKDARRLRERIFGVPPDRAQFAKIEGRRAFLQANADELRTLLGWPEPAISDPPTFPEAYVCRDIYWWMRFPPYPVPTEFVRVDSFDRWLRSKFDLGNAT</sequence>
<proteinExistence type="predicted"/>
<name>A0A2T3XLJ7_9BURK</name>